<name>A0A8E2ATW6_9APHY</name>
<evidence type="ECO:0000256" key="3">
    <source>
        <dbReference type="ARBA" id="ARBA00023002"/>
    </source>
</evidence>
<reference evidence="6 7" key="1">
    <citation type="submission" date="2016-07" db="EMBL/GenBank/DDBJ databases">
        <title>Draft genome of the white-rot fungus Obba rivulosa 3A-2.</title>
        <authorList>
            <consortium name="DOE Joint Genome Institute"/>
            <person name="Miettinen O."/>
            <person name="Riley R."/>
            <person name="Acob R."/>
            <person name="Barry K."/>
            <person name="Cullen D."/>
            <person name="De Vries R."/>
            <person name="Hainaut M."/>
            <person name="Hatakka A."/>
            <person name="Henrissat B."/>
            <person name="Hilden K."/>
            <person name="Kuo R."/>
            <person name="Labutti K."/>
            <person name="Lipzen A."/>
            <person name="Makela M.R."/>
            <person name="Sandor L."/>
            <person name="Spatafora J.W."/>
            <person name="Grigoriev I.V."/>
            <person name="Hibbett D.S."/>
        </authorList>
    </citation>
    <scope>NUCLEOTIDE SEQUENCE [LARGE SCALE GENOMIC DNA]</scope>
    <source>
        <strain evidence="6 7">3A-2</strain>
    </source>
</reference>
<evidence type="ECO:0000313" key="7">
    <source>
        <dbReference type="Proteomes" id="UP000250043"/>
    </source>
</evidence>
<dbReference type="SUPFAM" id="SSF51905">
    <property type="entry name" value="FAD/NAD(P)-binding domain"/>
    <property type="match status" value="1"/>
</dbReference>
<proteinExistence type="predicted"/>
<dbReference type="EMBL" id="KV722395">
    <property type="protein sequence ID" value="OCH90886.1"/>
    <property type="molecule type" value="Genomic_DNA"/>
</dbReference>
<dbReference type="GO" id="GO:0071949">
    <property type="term" value="F:FAD binding"/>
    <property type="evidence" value="ECO:0007669"/>
    <property type="project" value="InterPro"/>
</dbReference>
<dbReference type="GO" id="GO:0004497">
    <property type="term" value="F:monooxygenase activity"/>
    <property type="evidence" value="ECO:0007669"/>
    <property type="project" value="UniProtKB-KW"/>
</dbReference>
<evidence type="ECO:0000256" key="2">
    <source>
        <dbReference type="ARBA" id="ARBA00022827"/>
    </source>
</evidence>
<dbReference type="Proteomes" id="UP000250043">
    <property type="component" value="Unassembled WGS sequence"/>
</dbReference>
<dbReference type="PANTHER" id="PTHR47178">
    <property type="entry name" value="MONOOXYGENASE, FAD-BINDING"/>
    <property type="match status" value="1"/>
</dbReference>
<dbReference type="InterPro" id="IPR002938">
    <property type="entry name" value="FAD-bd"/>
</dbReference>
<organism evidence="6 7">
    <name type="scientific">Obba rivulosa</name>
    <dbReference type="NCBI Taxonomy" id="1052685"/>
    <lineage>
        <taxon>Eukaryota</taxon>
        <taxon>Fungi</taxon>
        <taxon>Dikarya</taxon>
        <taxon>Basidiomycota</taxon>
        <taxon>Agaricomycotina</taxon>
        <taxon>Agaricomycetes</taxon>
        <taxon>Polyporales</taxon>
        <taxon>Gelatoporiaceae</taxon>
        <taxon>Obba</taxon>
    </lineage>
</organism>
<keyword evidence="3" id="KW-0560">Oxidoreductase</keyword>
<feature type="domain" description="FAD-binding" evidence="5">
    <location>
        <begin position="7"/>
        <end position="173"/>
    </location>
</feature>
<evidence type="ECO:0000259" key="5">
    <source>
        <dbReference type="Pfam" id="PF01494"/>
    </source>
</evidence>
<keyword evidence="7" id="KW-1185">Reference proteome</keyword>
<keyword evidence="2" id="KW-0274">FAD</keyword>
<evidence type="ECO:0000313" key="6">
    <source>
        <dbReference type="EMBL" id="OCH90886.1"/>
    </source>
</evidence>
<dbReference type="OrthoDB" id="655030at2759"/>
<evidence type="ECO:0000256" key="1">
    <source>
        <dbReference type="ARBA" id="ARBA00022630"/>
    </source>
</evidence>
<gene>
    <name evidence="6" type="ORF">OBBRIDRAFT_729796</name>
</gene>
<evidence type="ECO:0000256" key="4">
    <source>
        <dbReference type="ARBA" id="ARBA00023033"/>
    </source>
</evidence>
<sequence>MSSHSESQILIIGAGIAGLTLAQCLRQRKIPYLIFERDSGPSSRNQGWGLTLHWALERFLAALPSDICSDIYSCQVDGASAENDTGDFLFLDLTTLEVKYKVPPSKRIRVQREKLRRLLMRNIDIAWSKQLTHVDVSEEGIAAHFQDGSAYTGQILVGADGSQSQVRRCFAPNPRLGRLPVQMLGVKVDLTAEQAAPLQSISPLLFQGNIPETGTFLFVSLFDVEETPTGALYTYQLCLSYPTKGEEEALESVVDGTSTLISKLQAKAQQLHPDLQQPFALLPPDAQVVPIAVTDWDPVSWDGEGRITLLGDAAHAMTMFRGDGANQSIADVLDFVEALERYNVASKGDRTAIAECIRHFEDTMRPRARAAVLRSRQACLDAHSLGQLAADSPVVTNRSQR</sequence>
<dbReference type="Pfam" id="PF01494">
    <property type="entry name" value="FAD_binding_3"/>
    <property type="match status" value="2"/>
</dbReference>
<dbReference type="InterPro" id="IPR036188">
    <property type="entry name" value="FAD/NAD-bd_sf"/>
</dbReference>
<dbReference type="PRINTS" id="PR00420">
    <property type="entry name" value="RNGMNOXGNASE"/>
</dbReference>
<dbReference type="Gene3D" id="3.50.50.60">
    <property type="entry name" value="FAD/NAD(P)-binding domain"/>
    <property type="match status" value="1"/>
</dbReference>
<keyword evidence="4 6" id="KW-0503">Monooxygenase</keyword>
<dbReference type="PANTHER" id="PTHR47178:SF1">
    <property type="entry name" value="FAD-BINDING DOMAIN-CONTAINING PROTEIN-RELATED"/>
    <property type="match status" value="1"/>
</dbReference>
<keyword evidence="1" id="KW-0285">Flavoprotein</keyword>
<protein>
    <submittedName>
        <fullName evidence="6">Putative monooxygenase</fullName>
    </submittedName>
</protein>
<dbReference type="AlphaFoldDB" id="A0A8E2ATW6"/>
<feature type="domain" description="FAD-binding" evidence="5">
    <location>
        <begin position="304"/>
        <end position="339"/>
    </location>
</feature>
<accession>A0A8E2ATW6</accession>